<dbReference type="InterPro" id="IPR000014">
    <property type="entry name" value="PAS"/>
</dbReference>
<keyword evidence="8" id="KW-1185">Reference proteome</keyword>
<dbReference type="Gene3D" id="4.10.280.10">
    <property type="entry name" value="Helix-loop-helix DNA-binding domain"/>
    <property type="match status" value="1"/>
</dbReference>
<feature type="domain" description="PAS" evidence="6">
    <location>
        <begin position="163"/>
        <end position="224"/>
    </location>
</feature>
<dbReference type="InterPro" id="IPR016068">
    <property type="entry name" value="Translin_N"/>
</dbReference>
<dbReference type="SUPFAM" id="SSF47459">
    <property type="entry name" value="HLH, helix-loop-helix DNA-binding domain"/>
    <property type="match status" value="1"/>
</dbReference>
<evidence type="ECO:0000313" key="8">
    <source>
        <dbReference type="Proteomes" id="UP000046395"/>
    </source>
</evidence>
<evidence type="ECO:0000256" key="4">
    <source>
        <dbReference type="ARBA" id="ARBA00023163"/>
    </source>
</evidence>
<dbReference type="GO" id="GO:0000981">
    <property type="term" value="F:DNA-binding transcription factor activity, RNA polymerase II-specific"/>
    <property type="evidence" value="ECO:0007669"/>
    <property type="project" value="TreeGrafter"/>
</dbReference>
<keyword evidence="2" id="KW-0677">Repeat</keyword>
<dbReference type="InterPro" id="IPR036081">
    <property type="entry name" value="Translin_sf"/>
</dbReference>
<dbReference type="GO" id="GO:0046983">
    <property type="term" value="F:protein dimerization activity"/>
    <property type="evidence" value="ECO:0007669"/>
    <property type="project" value="InterPro"/>
</dbReference>
<dbReference type="Pfam" id="PF14598">
    <property type="entry name" value="PAS_11"/>
    <property type="match status" value="1"/>
</dbReference>
<dbReference type="SMART" id="SM00353">
    <property type="entry name" value="HLH"/>
    <property type="match status" value="1"/>
</dbReference>
<name>A0A5S6QFA5_TRIMR</name>
<evidence type="ECO:0000259" key="6">
    <source>
        <dbReference type="PROSITE" id="PS50112"/>
    </source>
</evidence>
<dbReference type="Proteomes" id="UP000046395">
    <property type="component" value="Unassembled WGS sequence"/>
</dbReference>
<dbReference type="Pfam" id="PF00989">
    <property type="entry name" value="PAS"/>
    <property type="match status" value="1"/>
</dbReference>
<dbReference type="STRING" id="70415.A0A5S6QFA5"/>
<dbReference type="InterPro" id="IPR036638">
    <property type="entry name" value="HLH_DNA-bd_sf"/>
</dbReference>
<evidence type="ECO:0000256" key="5">
    <source>
        <dbReference type="ARBA" id="ARBA00023242"/>
    </source>
</evidence>
<dbReference type="Gene3D" id="3.30.450.20">
    <property type="entry name" value="PAS domain"/>
    <property type="match status" value="2"/>
</dbReference>
<dbReference type="InterPro" id="IPR035965">
    <property type="entry name" value="PAS-like_dom_sf"/>
</dbReference>
<dbReference type="GO" id="GO:0010557">
    <property type="term" value="P:positive regulation of macromolecule biosynthetic process"/>
    <property type="evidence" value="ECO:0007669"/>
    <property type="project" value="UniProtKB-ARBA"/>
</dbReference>
<dbReference type="PANTHER" id="PTHR23043:SF17">
    <property type="entry name" value="PROTEIN SIMILAR"/>
    <property type="match status" value="1"/>
</dbReference>
<dbReference type="SMART" id="SM00091">
    <property type="entry name" value="PAS"/>
    <property type="match status" value="1"/>
</dbReference>
<evidence type="ECO:0000256" key="2">
    <source>
        <dbReference type="ARBA" id="ARBA00022737"/>
    </source>
</evidence>
<evidence type="ECO:0000256" key="3">
    <source>
        <dbReference type="ARBA" id="ARBA00023015"/>
    </source>
</evidence>
<dbReference type="CDD" id="cd00130">
    <property type="entry name" value="PAS"/>
    <property type="match status" value="2"/>
</dbReference>
<dbReference type="SUPFAM" id="SSF55785">
    <property type="entry name" value="PYP-like sensor domain (PAS domain)"/>
    <property type="match status" value="2"/>
</dbReference>
<dbReference type="WBParaSite" id="TMUE_1000005893.1">
    <property type="protein sequence ID" value="TMUE_1000005893.1"/>
    <property type="gene ID" value="WBGene00291240"/>
</dbReference>
<dbReference type="CDD" id="cd19696">
    <property type="entry name" value="bHLH-PAS_AhR_like"/>
    <property type="match status" value="1"/>
</dbReference>
<accession>A0A5S6QFA5</accession>
<dbReference type="InterPro" id="IPR011598">
    <property type="entry name" value="bHLH_dom"/>
</dbReference>
<keyword evidence="5" id="KW-0539">Nucleus</keyword>
<feature type="domain" description="BHLH" evidence="7">
    <location>
        <begin position="81"/>
        <end position="134"/>
    </location>
</feature>
<comment type="subcellular location">
    <subcellularLocation>
        <location evidence="1">Nucleus</location>
    </subcellularLocation>
</comment>
<evidence type="ECO:0000259" key="7">
    <source>
        <dbReference type="PROSITE" id="PS50888"/>
    </source>
</evidence>
<dbReference type="PROSITE" id="PS50888">
    <property type="entry name" value="BHLH"/>
    <property type="match status" value="1"/>
</dbReference>
<dbReference type="InterPro" id="IPR002848">
    <property type="entry name" value="Translin_fam"/>
</dbReference>
<dbReference type="Pfam" id="PF01997">
    <property type="entry name" value="Translin"/>
    <property type="match status" value="1"/>
</dbReference>
<dbReference type="InterPro" id="IPR013767">
    <property type="entry name" value="PAS_fold"/>
</dbReference>
<organism evidence="8 9">
    <name type="scientific">Trichuris muris</name>
    <name type="common">Mouse whipworm</name>
    <dbReference type="NCBI Taxonomy" id="70415"/>
    <lineage>
        <taxon>Eukaryota</taxon>
        <taxon>Metazoa</taxon>
        <taxon>Ecdysozoa</taxon>
        <taxon>Nematoda</taxon>
        <taxon>Enoplea</taxon>
        <taxon>Dorylaimia</taxon>
        <taxon>Trichinellida</taxon>
        <taxon>Trichuridae</taxon>
        <taxon>Trichuris</taxon>
    </lineage>
</organism>
<evidence type="ECO:0000313" key="9">
    <source>
        <dbReference type="WBParaSite" id="TMUE_1000005893.1"/>
    </source>
</evidence>
<dbReference type="Pfam" id="PF00010">
    <property type="entry name" value="HLH"/>
    <property type="match status" value="1"/>
</dbReference>
<dbReference type="AlphaFoldDB" id="A0A5S6QFA5"/>
<dbReference type="SUPFAM" id="SSF74784">
    <property type="entry name" value="Translin"/>
    <property type="match status" value="1"/>
</dbReference>
<keyword evidence="4" id="KW-0804">Transcription</keyword>
<protein>
    <submittedName>
        <fullName evidence="9">BHLH domain-containing protein</fullName>
    </submittedName>
</protein>
<dbReference type="GO" id="GO:0005634">
    <property type="term" value="C:nucleus"/>
    <property type="evidence" value="ECO:0007669"/>
    <property type="project" value="UniProtKB-SubCell"/>
</dbReference>
<evidence type="ECO:0000256" key="1">
    <source>
        <dbReference type="ARBA" id="ARBA00004123"/>
    </source>
</evidence>
<reference evidence="9" key="1">
    <citation type="submission" date="2019-12" db="UniProtKB">
        <authorList>
            <consortium name="WormBaseParasite"/>
        </authorList>
    </citation>
    <scope>IDENTIFICATION</scope>
</reference>
<sequence>MANWEEEKRMPRLFTKVTTTRLYAKQTHIITCSTSFVHLGRYCTSPPIRVQQHPLNHVRQQEAASKLQKVGEHFSIRAENASQAIGSNPSKRHRERLNSELEALAFLLPFDSSIISRLDKLSILRLAVCFLQAKNVFQHIIKEHLQYLYFPEYPFISDKKFESEEALMTALSGFLLMLNMNGEVLYISENVSTYLGFHQCDVLHQSVFDVVHSEDMELIRQLLQPAGSCMATVGSISPDRWLPVHRQTAIRFRCFMDNTCGFLRFDVRGKLIKLESSLPFSLCQVSSNSRASIGMPVAYGFLAACVPVVVPSHVDLSIEESFLKSKHSLQLVICSGDEGFVSLLGLKDSLLPVSFYSFIHELDLPFIADAHRQVLASGTSGVLIYRLRSRNSNITYWLQTSCRLTAKNGKPEFIACTHRLLTEFEGAMLLDMRDATELQCRSSLENGSCYDGSIPVGSDSLIAPDQGASEQQLTPVGPRLKGAWRMPALDSYGYVHKNDSELQSSGCRTSCDFSTSLRHFSQSPTGRLNGYGGIIDTPAFAYRTMRSSTYPSCSGSPWYYRPHIASVQPGLILSDRQQEYYHQAHFNESIACIKSNCFALPAPSSSTIRTSSNEDPPAATKVFSITQGIGPKIVKYYSLRSYSPAASLWCKLRCVGPFDLSKWYDVRVSSFSTNSTMMRDIGDDSKSCPETIDEAFRRYQQCLDEVESRRDSAAVQLRKLERSEHAINAKLQSIYLPDGLNNMNNICDETENVFNEVRNIANALATKVKPGDIPGFHHMYDSVLQSLVFQKSLIAFCKQRKLLTFEIVARSLGVTTDTTVPFHLTLDDYLLGLLLLPKELRQQWKFGLAF</sequence>
<dbReference type="Gene3D" id="1.20.58.190">
    <property type="entry name" value="Translin, domain 1"/>
    <property type="match status" value="1"/>
</dbReference>
<dbReference type="PANTHER" id="PTHR23043">
    <property type="entry name" value="HYPOXIA-INDUCIBLE FACTOR 1 ALPHA"/>
    <property type="match status" value="1"/>
</dbReference>
<dbReference type="GO" id="GO:0000977">
    <property type="term" value="F:RNA polymerase II transcription regulatory region sequence-specific DNA binding"/>
    <property type="evidence" value="ECO:0007669"/>
    <property type="project" value="TreeGrafter"/>
</dbReference>
<dbReference type="PROSITE" id="PS50112">
    <property type="entry name" value="PAS"/>
    <property type="match status" value="1"/>
</dbReference>
<proteinExistence type="predicted"/>
<keyword evidence="3" id="KW-0805">Transcription regulation</keyword>